<dbReference type="EMBL" id="BSXT01001812">
    <property type="protein sequence ID" value="GMF45399.1"/>
    <property type="molecule type" value="Genomic_DNA"/>
</dbReference>
<protein>
    <submittedName>
        <fullName evidence="1">Unnamed protein product</fullName>
    </submittedName>
</protein>
<reference evidence="1" key="1">
    <citation type="submission" date="2023-04" db="EMBL/GenBank/DDBJ databases">
        <title>Phytophthora fragariaefolia NBRC 109709.</title>
        <authorList>
            <person name="Ichikawa N."/>
            <person name="Sato H."/>
            <person name="Tonouchi N."/>
        </authorList>
    </citation>
    <scope>NUCLEOTIDE SEQUENCE</scope>
    <source>
        <strain evidence="1">NBRC 109709</strain>
    </source>
</reference>
<dbReference type="OrthoDB" id="124800at2759"/>
<proteinExistence type="predicted"/>
<dbReference type="Proteomes" id="UP001165121">
    <property type="component" value="Unassembled WGS sequence"/>
</dbReference>
<sequence>MFCLVSADSPFFHQDFHSSLGRQHSQSVQLPLEGQDRFEIEGLEKMVEELYLDYEVVFYHNEDPSSTSALRIEQQRIRDRAIEITATTIVPCSTQEASAMLWRDSITIHHYSDKSYRFRQPSSVEKNFVLVLQSSAGALELNGFTFIRKIEEPNRVVLVEAARILLVTGGLQFRMQRWTTITRLEAEPRPSSVVCTLLQLHAEYTGDFTGEKEQLRELEAIVMEMLSQRMQNYIQQQQEEIVQKAVRFRMSTAAGISAAV</sequence>
<comment type="caution">
    <text evidence="1">The sequence shown here is derived from an EMBL/GenBank/DDBJ whole genome shotgun (WGS) entry which is preliminary data.</text>
</comment>
<organism evidence="1 2">
    <name type="scientific">Phytophthora fragariaefolia</name>
    <dbReference type="NCBI Taxonomy" id="1490495"/>
    <lineage>
        <taxon>Eukaryota</taxon>
        <taxon>Sar</taxon>
        <taxon>Stramenopiles</taxon>
        <taxon>Oomycota</taxon>
        <taxon>Peronosporomycetes</taxon>
        <taxon>Peronosporales</taxon>
        <taxon>Peronosporaceae</taxon>
        <taxon>Phytophthora</taxon>
    </lineage>
</organism>
<keyword evidence="2" id="KW-1185">Reference proteome</keyword>
<name>A0A9W6XTW6_9STRA</name>
<accession>A0A9W6XTW6</accession>
<gene>
    <name evidence="1" type="ORF">Pfra01_001623400</name>
</gene>
<evidence type="ECO:0000313" key="2">
    <source>
        <dbReference type="Proteomes" id="UP001165121"/>
    </source>
</evidence>
<evidence type="ECO:0000313" key="1">
    <source>
        <dbReference type="EMBL" id="GMF45399.1"/>
    </source>
</evidence>
<dbReference type="AlphaFoldDB" id="A0A9W6XTW6"/>